<feature type="transmembrane region" description="Helical" evidence="9">
    <location>
        <begin position="39"/>
        <end position="60"/>
    </location>
</feature>
<comment type="function">
    <text evidence="9">Essential cell division protein. May link together the upstream cell division proteins, which are predominantly cytoplasmic, with the downstream cell division proteins, which are predominantly periplasmic. May control correct divisome assembly.</text>
</comment>
<dbReference type="InterPro" id="IPR045335">
    <property type="entry name" value="FtsQ_C_sf"/>
</dbReference>
<evidence type="ECO:0000256" key="5">
    <source>
        <dbReference type="ARBA" id="ARBA00022692"/>
    </source>
</evidence>
<dbReference type="EMBL" id="BAABLD010000017">
    <property type="protein sequence ID" value="GAA5170692.1"/>
    <property type="molecule type" value="Genomic_DNA"/>
</dbReference>
<comment type="similarity">
    <text evidence="9">Belongs to the FtsQ/DivIB family. FtsQ subfamily.</text>
</comment>
<dbReference type="PANTHER" id="PTHR35851">
    <property type="entry name" value="CELL DIVISION PROTEIN FTSQ"/>
    <property type="match status" value="1"/>
</dbReference>
<proteinExistence type="inferred from homology"/>
<keyword evidence="4 9" id="KW-0132">Cell division</keyword>
<evidence type="ECO:0000259" key="11">
    <source>
        <dbReference type="PROSITE" id="PS51779"/>
    </source>
</evidence>
<evidence type="ECO:0000256" key="1">
    <source>
        <dbReference type="ARBA" id="ARBA00004370"/>
    </source>
</evidence>
<keyword evidence="7 9" id="KW-0472">Membrane</keyword>
<dbReference type="Gene3D" id="3.10.20.310">
    <property type="entry name" value="membrane protein fhac"/>
    <property type="match status" value="1"/>
</dbReference>
<evidence type="ECO:0000256" key="4">
    <source>
        <dbReference type="ARBA" id="ARBA00022618"/>
    </source>
</evidence>
<evidence type="ECO:0000256" key="7">
    <source>
        <dbReference type="ARBA" id="ARBA00023136"/>
    </source>
</evidence>
<comment type="subunit">
    <text evidence="9">Part of a complex composed of FtsB, FtsL and FtsQ.</text>
</comment>
<dbReference type="InterPro" id="IPR005548">
    <property type="entry name" value="Cell_div_FtsQ/DivIB_C"/>
</dbReference>
<feature type="domain" description="POTRA" evidence="11">
    <location>
        <begin position="69"/>
        <end position="138"/>
    </location>
</feature>
<evidence type="ECO:0000256" key="2">
    <source>
        <dbReference type="ARBA" id="ARBA00022475"/>
    </source>
</evidence>
<keyword evidence="5 9" id="KW-0812">Transmembrane</keyword>
<reference evidence="13" key="1">
    <citation type="journal article" date="2019" name="Int. J. Syst. Evol. Microbiol.">
        <title>The Global Catalogue of Microorganisms (GCM) 10K type strain sequencing project: providing services to taxonomists for standard genome sequencing and annotation.</title>
        <authorList>
            <consortium name="The Broad Institute Genomics Platform"/>
            <consortium name="The Broad Institute Genome Sequencing Center for Infectious Disease"/>
            <person name="Wu L."/>
            <person name="Ma J."/>
        </authorList>
    </citation>
    <scope>NUCLEOTIDE SEQUENCE [LARGE SCALE GENOMIC DNA]</scope>
    <source>
        <strain evidence="13">JCM 18715</strain>
    </source>
</reference>
<dbReference type="GO" id="GO:0051301">
    <property type="term" value="P:cell division"/>
    <property type="evidence" value="ECO:0007669"/>
    <property type="project" value="UniProtKB-KW"/>
</dbReference>
<dbReference type="PANTHER" id="PTHR35851:SF1">
    <property type="entry name" value="CELL DIVISION PROTEIN FTSQ"/>
    <property type="match status" value="1"/>
</dbReference>
<evidence type="ECO:0000313" key="13">
    <source>
        <dbReference type="Proteomes" id="UP001500547"/>
    </source>
</evidence>
<organism evidence="12 13">
    <name type="scientific">Viridibacterium curvum</name>
    <dbReference type="NCBI Taxonomy" id="1101404"/>
    <lineage>
        <taxon>Bacteria</taxon>
        <taxon>Pseudomonadati</taxon>
        <taxon>Pseudomonadota</taxon>
        <taxon>Betaproteobacteria</taxon>
        <taxon>Rhodocyclales</taxon>
        <taxon>Rhodocyclaceae</taxon>
        <taxon>Viridibacterium</taxon>
    </lineage>
</organism>
<comment type="caution">
    <text evidence="12">The sequence shown here is derived from an EMBL/GenBank/DDBJ whole genome shotgun (WGS) entry which is preliminary data.</text>
</comment>
<comment type="subcellular location">
    <subcellularLocation>
        <location evidence="9">Cell inner membrane</location>
        <topology evidence="9">Single-pass type II membrane protein</topology>
    </subcellularLocation>
    <subcellularLocation>
        <location evidence="1">Membrane</location>
    </subcellularLocation>
    <text evidence="9">Localizes to the division septum.</text>
</comment>
<dbReference type="InterPro" id="IPR026579">
    <property type="entry name" value="FtsQ"/>
</dbReference>
<evidence type="ECO:0000256" key="9">
    <source>
        <dbReference type="HAMAP-Rule" id="MF_00911"/>
    </source>
</evidence>
<accession>A0ABP9R2K4</accession>
<dbReference type="InterPro" id="IPR013685">
    <property type="entry name" value="POTRA_FtsQ_type"/>
</dbReference>
<protein>
    <recommendedName>
        <fullName evidence="9">Cell division protein FtsQ</fullName>
    </recommendedName>
</protein>
<name>A0ABP9R2K4_9RHOO</name>
<sequence length="287" mass="31510">MSSRVPAYSSQPAEGKKPAAGAAGTRDNEGFGFWHSPEWMNLVSDILLLAVSVAIGYAAVKGVLRMPFFELRQVVVTSPLGQVTSAQLEYAAVSSLRGNFFTVNLDQARQAFEKLPWVRSAQVRRRWPATIEVSLEEQEAVAYWRVVDTGDMRLVNRQGEIFDAASNASMPMFSGPPERAGEMLTSLRNINTLLQPISRTVASLQLSERGAWQLKLDDGLQIELGRDQAKAPLEDRLKRFIAAWPEAHAKLDGKWAVADLRYPAGFAVRVAASSTSNHNEAGKKGTP</sequence>
<dbReference type="Proteomes" id="UP001500547">
    <property type="component" value="Unassembled WGS sequence"/>
</dbReference>
<dbReference type="RefSeq" id="WP_345534315.1">
    <property type="nucleotide sequence ID" value="NZ_BAABLD010000017.1"/>
</dbReference>
<evidence type="ECO:0000256" key="8">
    <source>
        <dbReference type="ARBA" id="ARBA00023306"/>
    </source>
</evidence>
<dbReference type="Pfam" id="PF08478">
    <property type="entry name" value="POTRA_1"/>
    <property type="match status" value="1"/>
</dbReference>
<dbReference type="Gene3D" id="3.40.50.11690">
    <property type="entry name" value="Cell division protein FtsQ/DivIB"/>
    <property type="match status" value="1"/>
</dbReference>
<dbReference type="Pfam" id="PF03799">
    <property type="entry name" value="FtsQ_DivIB_C"/>
    <property type="match status" value="1"/>
</dbReference>
<feature type="compositionally biased region" description="Polar residues" evidence="10">
    <location>
        <begin position="1"/>
        <end position="11"/>
    </location>
</feature>
<dbReference type="HAMAP" id="MF_00911">
    <property type="entry name" value="FtsQ_subfam"/>
    <property type="match status" value="1"/>
</dbReference>
<feature type="region of interest" description="Disordered" evidence="10">
    <location>
        <begin position="1"/>
        <end position="24"/>
    </location>
</feature>
<evidence type="ECO:0000256" key="3">
    <source>
        <dbReference type="ARBA" id="ARBA00022519"/>
    </source>
</evidence>
<evidence type="ECO:0000256" key="10">
    <source>
        <dbReference type="SAM" id="MobiDB-lite"/>
    </source>
</evidence>
<evidence type="ECO:0000313" key="12">
    <source>
        <dbReference type="EMBL" id="GAA5170692.1"/>
    </source>
</evidence>
<keyword evidence="13" id="KW-1185">Reference proteome</keyword>
<keyword evidence="3 9" id="KW-0997">Cell inner membrane</keyword>
<keyword evidence="8 9" id="KW-0131">Cell cycle</keyword>
<gene>
    <name evidence="9" type="primary">ftsQ</name>
    <name evidence="12" type="ORF">GCM10025770_34050</name>
</gene>
<dbReference type="InterPro" id="IPR034746">
    <property type="entry name" value="POTRA"/>
</dbReference>
<dbReference type="PROSITE" id="PS51779">
    <property type="entry name" value="POTRA"/>
    <property type="match status" value="1"/>
</dbReference>
<keyword evidence="2 9" id="KW-1003">Cell membrane</keyword>
<evidence type="ECO:0000256" key="6">
    <source>
        <dbReference type="ARBA" id="ARBA00022989"/>
    </source>
</evidence>
<keyword evidence="6 9" id="KW-1133">Transmembrane helix</keyword>